<organism evidence="1 2">
    <name type="scientific">Thioclava litoralis</name>
    <dbReference type="NCBI Taxonomy" id="3076557"/>
    <lineage>
        <taxon>Bacteria</taxon>
        <taxon>Pseudomonadati</taxon>
        <taxon>Pseudomonadota</taxon>
        <taxon>Alphaproteobacteria</taxon>
        <taxon>Rhodobacterales</taxon>
        <taxon>Paracoccaceae</taxon>
        <taxon>Thioclava</taxon>
    </lineage>
</organism>
<dbReference type="EMBL" id="CP135443">
    <property type="protein sequence ID" value="WRY34564.1"/>
    <property type="molecule type" value="Genomic_DNA"/>
</dbReference>
<dbReference type="RefSeq" id="WP_406721341.1">
    <property type="nucleotide sequence ID" value="NZ_CP135443.1"/>
</dbReference>
<accession>A0ABZ1E0H1</accession>
<proteinExistence type="predicted"/>
<protein>
    <submittedName>
        <fullName evidence="1">SIR2 family protein</fullName>
    </submittedName>
</protein>
<name>A0ABZ1E0H1_9RHOB</name>
<keyword evidence="2" id="KW-1185">Reference proteome</keyword>
<evidence type="ECO:0000313" key="1">
    <source>
        <dbReference type="EMBL" id="WRY34564.1"/>
    </source>
</evidence>
<sequence length="352" mass="39744">MSSLLIFGNGLGRSISNDFFLLEKGLEAAWNSGLVSEPQKKLISACLQDRDALIDQESSFDTVPEGEDELRKLQQVVSACDMIRQIEDQFPESGDNWLTDNGRAFPTAIRKFVHQTACYFLNRNTRGRGESVSLNLNTSFVSHLNNFLIRNTATVATLNYDDLLYDAFNDTEVFTGRRRLRDGFGAGGSFNFSQAERRQNMFGGGWYLQLHGTPLFINDANGEPRKLTRRDHQNKIAQEDYDGTASIHLVLTNVNYKPAIIQSSEILKTYWEKLRLILPSATNIVLMGYGGRDNHLNDLLASYAPEASIRVVEFSNDSEEEHLARWNGILKGKVSKTYPMSNIQEFHSWAAE</sequence>
<reference evidence="1 2" key="1">
    <citation type="submission" date="2023-09" db="EMBL/GenBank/DDBJ databases">
        <title>Thioclava shenzhenensis sp. nov., a multidrug resistant bacteria-antagonizing species isolated from coastal seawater.</title>
        <authorList>
            <person name="Long M."/>
        </authorList>
    </citation>
    <scope>NUCLEOTIDE SEQUENCE [LARGE SCALE GENOMIC DNA]</scope>
    <source>
        <strain evidence="1 2">FTW29</strain>
    </source>
</reference>
<evidence type="ECO:0000313" key="2">
    <source>
        <dbReference type="Proteomes" id="UP001623290"/>
    </source>
</evidence>
<dbReference type="Pfam" id="PF13289">
    <property type="entry name" value="SIR2_2"/>
    <property type="match status" value="1"/>
</dbReference>
<gene>
    <name evidence="1" type="ORF">RPE78_04530</name>
</gene>
<dbReference type="Proteomes" id="UP001623290">
    <property type="component" value="Chromosome"/>
</dbReference>